<dbReference type="InterPro" id="IPR029016">
    <property type="entry name" value="GAF-like_dom_sf"/>
</dbReference>
<organism evidence="7 8">
    <name type="scientific">Marinimicrobium koreense</name>
    <dbReference type="NCBI Taxonomy" id="306545"/>
    <lineage>
        <taxon>Bacteria</taxon>
        <taxon>Pseudomonadati</taxon>
        <taxon>Pseudomonadota</taxon>
        <taxon>Gammaproteobacteria</taxon>
        <taxon>Cellvibrionales</taxon>
        <taxon>Cellvibrionaceae</taxon>
        <taxon>Marinimicrobium</taxon>
    </lineage>
</organism>
<dbReference type="InterPro" id="IPR014757">
    <property type="entry name" value="Tscrpt_reg_IclR_C"/>
</dbReference>
<evidence type="ECO:0000313" key="7">
    <source>
        <dbReference type="EMBL" id="ROQ18122.1"/>
    </source>
</evidence>
<evidence type="ECO:0000256" key="1">
    <source>
        <dbReference type="ARBA" id="ARBA00023015"/>
    </source>
</evidence>
<dbReference type="Gene3D" id="3.30.450.40">
    <property type="match status" value="1"/>
</dbReference>
<protein>
    <submittedName>
        <fullName evidence="7">IclR family transcriptional regulator</fullName>
    </submittedName>
</protein>
<dbReference type="PROSITE" id="PS51078">
    <property type="entry name" value="ICLR_ED"/>
    <property type="match status" value="1"/>
</dbReference>
<dbReference type="Proteomes" id="UP000273643">
    <property type="component" value="Unassembled WGS sequence"/>
</dbReference>
<feature type="domain" description="HTH iclR-type" evidence="5">
    <location>
        <begin position="23"/>
        <end position="85"/>
    </location>
</feature>
<evidence type="ECO:0000256" key="4">
    <source>
        <dbReference type="SAM" id="MobiDB-lite"/>
    </source>
</evidence>
<dbReference type="SUPFAM" id="SSF46785">
    <property type="entry name" value="Winged helix' DNA-binding domain"/>
    <property type="match status" value="1"/>
</dbReference>
<dbReference type="InterPro" id="IPR050707">
    <property type="entry name" value="HTH_MetabolicPath_Reg"/>
</dbReference>
<dbReference type="PROSITE" id="PS51077">
    <property type="entry name" value="HTH_ICLR"/>
    <property type="match status" value="1"/>
</dbReference>
<feature type="domain" description="IclR-ED" evidence="6">
    <location>
        <begin position="86"/>
        <end position="263"/>
    </location>
</feature>
<name>A0A3N1NHD8_9GAMM</name>
<keyword evidence="1" id="KW-0805">Transcription regulation</keyword>
<dbReference type="InterPro" id="IPR036390">
    <property type="entry name" value="WH_DNA-bd_sf"/>
</dbReference>
<evidence type="ECO:0000256" key="3">
    <source>
        <dbReference type="ARBA" id="ARBA00023163"/>
    </source>
</evidence>
<dbReference type="GO" id="GO:0003677">
    <property type="term" value="F:DNA binding"/>
    <property type="evidence" value="ECO:0007669"/>
    <property type="project" value="UniProtKB-KW"/>
</dbReference>
<reference evidence="7 8" key="1">
    <citation type="submission" date="2018-11" db="EMBL/GenBank/DDBJ databases">
        <title>Genomic Encyclopedia of Type Strains, Phase IV (KMG-IV): sequencing the most valuable type-strain genomes for metagenomic binning, comparative biology and taxonomic classification.</title>
        <authorList>
            <person name="Goeker M."/>
        </authorList>
    </citation>
    <scope>NUCLEOTIDE SEQUENCE [LARGE SCALE GENOMIC DNA]</scope>
    <source>
        <strain evidence="7 8">DSM 16974</strain>
    </source>
</reference>
<dbReference type="SUPFAM" id="SSF55781">
    <property type="entry name" value="GAF domain-like"/>
    <property type="match status" value="1"/>
</dbReference>
<dbReference type="EMBL" id="RJUK01000003">
    <property type="protein sequence ID" value="ROQ18122.1"/>
    <property type="molecule type" value="Genomic_DNA"/>
</dbReference>
<dbReference type="Pfam" id="PF01614">
    <property type="entry name" value="IclR_C"/>
    <property type="match status" value="1"/>
</dbReference>
<dbReference type="InterPro" id="IPR036388">
    <property type="entry name" value="WH-like_DNA-bd_sf"/>
</dbReference>
<keyword evidence="3" id="KW-0804">Transcription</keyword>
<evidence type="ECO:0000256" key="2">
    <source>
        <dbReference type="ARBA" id="ARBA00023125"/>
    </source>
</evidence>
<dbReference type="Gene3D" id="1.10.10.10">
    <property type="entry name" value="Winged helix-like DNA-binding domain superfamily/Winged helix DNA-binding domain"/>
    <property type="match status" value="1"/>
</dbReference>
<keyword evidence="2" id="KW-0238">DNA-binding</keyword>
<evidence type="ECO:0000259" key="5">
    <source>
        <dbReference type="PROSITE" id="PS51077"/>
    </source>
</evidence>
<evidence type="ECO:0000313" key="8">
    <source>
        <dbReference type="Proteomes" id="UP000273643"/>
    </source>
</evidence>
<evidence type="ECO:0000259" key="6">
    <source>
        <dbReference type="PROSITE" id="PS51078"/>
    </source>
</evidence>
<sequence length="266" mass="28555">MNDDKTRRKPANSEADDERKYKAPALEKGLDVLELLASSREPMTTSQIAARLGRSVSELFRMVLALEYRGYIVPAEGRDGYTLSNKLFALGIARAPTKTLIELALPVMSALAREISQSCHIAMASGDQIVVIGRIENPGDLGFSVRVGYRRPLIKAASGLALYGFQAEDTQAVMRGQLAAAGEAALAEFVTRAEAARAQGYVRTPSDFIDGVTDLSAPLVGTRGAVAALTVPFVRYQPERCTVDEAVEKLCAAAAGLSTKLRQHSL</sequence>
<comment type="caution">
    <text evidence="7">The sequence shown here is derived from an EMBL/GenBank/DDBJ whole genome shotgun (WGS) entry which is preliminary data.</text>
</comment>
<dbReference type="OrthoDB" id="9807558at2"/>
<accession>A0A3N1NHD8</accession>
<dbReference type="InterPro" id="IPR005471">
    <property type="entry name" value="Tscrpt_reg_IclR_N"/>
</dbReference>
<dbReference type="Pfam" id="PF09339">
    <property type="entry name" value="HTH_IclR"/>
    <property type="match status" value="1"/>
</dbReference>
<dbReference type="GO" id="GO:0003700">
    <property type="term" value="F:DNA-binding transcription factor activity"/>
    <property type="evidence" value="ECO:0007669"/>
    <property type="project" value="TreeGrafter"/>
</dbReference>
<proteinExistence type="predicted"/>
<dbReference type="AlphaFoldDB" id="A0A3N1NHD8"/>
<keyword evidence="8" id="KW-1185">Reference proteome</keyword>
<dbReference type="PANTHER" id="PTHR30136">
    <property type="entry name" value="HELIX-TURN-HELIX TRANSCRIPTIONAL REGULATOR, ICLR FAMILY"/>
    <property type="match status" value="1"/>
</dbReference>
<feature type="region of interest" description="Disordered" evidence="4">
    <location>
        <begin position="1"/>
        <end position="22"/>
    </location>
</feature>
<dbReference type="GO" id="GO:0045892">
    <property type="term" value="P:negative regulation of DNA-templated transcription"/>
    <property type="evidence" value="ECO:0007669"/>
    <property type="project" value="TreeGrafter"/>
</dbReference>
<dbReference type="SMART" id="SM00346">
    <property type="entry name" value="HTH_ICLR"/>
    <property type="match status" value="1"/>
</dbReference>
<dbReference type="RefSeq" id="WP_123639433.1">
    <property type="nucleotide sequence ID" value="NZ_RJUK01000003.1"/>
</dbReference>
<dbReference type="PANTHER" id="PTHR30136:SF7">
    <property type="entry name" value="HTH-TYPE TRANSCRIPTIONAL REGULATOR KDGR-RELATED"/>
    <property type="match status" value="1"/>
</dbReference>
<gene>
    <name evidence="7" type="ORF">EDC38_3096</name>
</gene>